<dbReference type="PANTHER" id="PTHR42941:SF1">
    <property type="entry name" value="SLL1037 PROTEIN"/>
    <property type="match status" value="1"/>
</dbReference>
<dbReference type="RefSeq" id="WP_163655950.1">
    <property type="nucleotide sequence ID" value="NZ_JAAGRN010000009.1"/>
</dbReference>
<sequence length="460" mass="52330">MGTVKEDIVEHCKAIYETIADELTSWYNFTRETWPLLVLLFSAIGLVIWMAKPAPPKHVLMGSGSIGGSYEVITKKYVEYFAKNGVTLELVQTSGAEENIIRLRDPKDKFQAALVQSGLITPDNSHGLQSLGSLAFEPVWFFYREDKFSPDHHTTDDFFSQPMSIGAIGSGTHQQAMHILAANGWDKTSNLKTIPNNEGIEALLRGEISSIFLVDGFESENVQRLIQQNEVKLGIADFTRAAAYTRLMPYFHQLQVPQGSLSLRRNFPDKNVTVIAPTTNLVIDPTMHPAIQLLFLQAATQINGGRNFFSKYGEFPAFKESIIEESPIARRYYEKGSPVLMNYMPFWLAEFIDRMILLLLPLFAFVYPIIKTMPGYRTNRAQGRINEIYGALKFLEQDITLNYDPIREQEYRNRLEEIEARALALRVPKSLVSNYYSLRSSIDFVITLLSKKTKPEERFN</sequence>
<proteinExistence type="predicted"/>
<gene>
    <name evidence="2" type="ORF">G3I67_12980</name>
</gene>
<dbReference type="EMBL" id="JAAGRN010000009">
    <property type="protein sequence ID" value="NDY84142.1"/>
    <property type="molecule type" value="Genomic_DNA"/>
</dbReference>
<dbReference type="Gene3D" id="3.40.190.10">
    <property type="entry name" value="Periplasmic binding protein-like II"/>
    <property type="match status" value="2"/>
</dbReference>
<evidence type="ECO:0000313" key="2">
    <source>
        <dbReference type="EMBL" id="NDY84142.1"/>
    </source>
</evidence>
<dbReference type="PANTHER" id="PTHR42941">
    <property type="entry name" value="SLL1037 PROTEIN"/>
    <property type="match status" value="1"/>
</dbReference>
<protein>
    <submittedName>
        <fullName evidence="2">TRAP transporter substrate-binding protein</fullName>
    </submittedName>
</protein>
<name>A0A6B2R1M4_9BURK</name>
<keyword evidence="1" id="KW-0472">Membrane</keyword>
<keyword evidence="1" id="KW-1133">Transmembrane helix</keyword>
<dbReference type="SUPFAM" id="SSF53850">
    <property type="entry name" value="Periplasmic binding protein-like II"/>
    <property type="match status" value="1"/>
</dbReference>
<dbReference type="InterPro" id="IPR011852">
    <property type="entry name" value="TRAP_TAXI"/>
</dbReference>
<feature type="transmembrane region" description="Helical" evidence="1">
    <location>
        <begin position="351"/>
        <end position="370"/>
    </location>
</feature>
<dbReference type="AlphaFoldDB" id="A0A6B2R1M4"/>
<accession>A0A6B2R1M4</accession>
<comment type="caution">
    <text evidence="2">The sequence shown here is derived from an EMBL/GenBank/DDBJ whole genome shotgun (WGS) entry which is preliminary data.</text>
</comment>
<organism evidence="2">
    <name type="scientific">Sheuella amnicola</name>
    <dbReference type="NCBI Taxonomy" id="2707330"/>
    <lineage>
        <taxon>Bacteria</taxon>
        <taxon>Pseudomonadati</taxon>
        <taxon>Pseudomonadota</taxon>
        <taxon>Betaproteobacteria</taxon>
        <taxon>Burkholderiales</taxon>
        <taxon>Alcaligenaceae</taxon>
        <taxon>Sheuella</taxon>
    </lineage>
</organism>
<keyword evidence="1" id="KW-0812">Transmembrane</keyword>
<dbReference type="Pfam" id="PF16868">
    <property type="entry name" value="NMT1_3"/>
    <property type="match status" value="1"/>
</dbReference>
<feature type="transmembrane region" description="Helical" evidence="1">
    <location>
        <begin position="33"/>
        <end position="51"/>
    </location>
</feature>
<evidence type="ECO:0000256" key="1">
    <source>
        <dbReference type="SAM" id="Phobius"/>
    </source>
</evidence>
<reference evidence="2" key="1">
    <citation type="submission" date="2020-02" db="EMBL/GenBank/DDBJ databases">
        <authorList>
            <person name="Chen W.-M."/>
        </authorList>
    </citation>
    <scope>NUCLEOTIDE SEQUENCE</scope>
    <source>
        <strain evidence="2">NBD-18</strain>
    </source>
</reference>